<keyword evidence="8" id="KW-0055">Arginine biosynthesis</keyword>
<evidence type="ECO:0000256" key="8">
    <source>
        <dbReference type="HAMAP-Rule" id="MF_01209"/>
    </source>
</evidence>
<feature type="binding site" evidence="8">
    <location>
        <position position="241"/>
    </location>
    <ligand>
        <name>L-glutamine</name>
        <dbReference type="ChEBI" id="CHEBI:58359"/>
    </ligand>
</feature>
<feature type="binding site" evidence="8">
    <location>
        <position position="312"/>
    </location>
    <ligand>
        <name>L-glutamine</name>
        <dbReference type="ChEBI" id="CHEBI:58359"/>
    </ligand>
</feature>
<sequence>MSIKAVLVLEDGSVWYGKGFGAVREVVGEVVFTTGMVGYPEALTDPSYYGQILTFTYPLIGNYGVPPYDMVDEFKLPLHFESHGVKVWGVVVHEVCQHPSHWSSVKSLHEWLLEENVPGIYGIDTRALTYKLRERGVMMGLLKVYHEGEDIDEEKLYQKLAKATRYGEEDLVKYVTVKEPIVHRPKKTVARIVLMDCGVKLGIIRELLKRGLEVIRVPYDTDVSQVLELKPQGVLVSNGPGDPKKLDKTIETVRELMKLNMPVFGICLGNQILALAAGGDTYKMKYGHRGQNKPCIDLTTGRSYVTSQNHGYAVKPEGLKDLGFRVWFINADDKTVEGIAHLNKPVFATQFHPEASPGPYDTLWVFDLFVKEVLKSG</sequence>
<dbReference type="NCBIfam" id="NF009475">
    <property type="entry name" value="PRK12838.1"/>
    <property type="match status" value="1"/>
</dbReference>
<dbReference type="PANTHER" id="PTHR43418:SF7">
    <property type="entry name" value="CARBAMOYL-PHOSPHATE SYNTHASE SMALL CHAIN"/>
    <property type="match status" value="1"/>
</dbReference>
<dbReference type="EC" id="6.3.5.5" evidence="8"/>
<feature type="binding site" evidence="8">
    <location>
        <position position="268"/>
    </location>
    <ligand>
        <name>L-glutamine</name>
        <dbReference type="ChEBI" id="CHEBI:58359"/>
    </ligand>
</feature>
<feature type="binding site" evidence="8">
    <location>
        <position position="47"/>
    </location>
    <ligand>
        <name>L-glutamine</name>
        <dbReference type="ChEBI" id="CHEBI:58359"/>
    </ligand>
</feature>
<dbReference type="UniPathway" id="UPA00070">
    <property type="reaction ID" value="UER00115"/>
</dbReference>
<keyword evidence="4 8" id="KW-0547">Nucleotide-binding</keyword>
<evidence type="ECO:0000256" key="6">
    <source>
        <dbReference type="ARBA" id="ARBA00022962"/>
    </source>
</evidence>
<evidence type="ECO:0000256" key="5">
    <source>
        <dbReference type="ARBA" id="ARBA00022840"/>
    </source>
</evidence>
<evidence type="ECO:0000313" key="11">
    <source>
        <dbReference type="EMBL" id="RLE52798.1"/>
    </source>
</evidence>
<dbReference type="Gene3D" id="3.40.50.880">
    <property type="match status" value="1"/>
</dbReference>
<dbReference type="Gene3D" id="3.50.30.20">
    <property type="entry name" value="Carbamoyl-phosphate synthase small subunit, N-terminal domain"/>
    <property type="match status" value="1"/>
</dbReference>
<dbReference type="Proteomes" id="UP000278475">
    <property type="component" value="Unassembled WGS sequence"/>
</dbReference>
<reference evidence="12 13" key="1">
    <citation type="submission" date="2018-06" db="EMBL/GenBank/DDBJ databases">
        <title>Extensive metabolic versatility and redundancy in microbially diverse, dynamic hydrothermal sediments.</title>
        <authorList>
            <person name="Dombrowski N."/>
            <person name="Teske A."/>
            <person name="Baker B.J."/>
        </authorList>
    </citation>
    <scope>NUCLEOTIDE SEQUENCE [LARGE SCALE GENOMIC DNA]</scope>
    <source>
        <strain evidence="11">B34_G17</strain>
        <strain evidence="10">B66_G16</strain>
    </source>
</reference>
<feature type="active site" evidence="8">
    <location>
        <position position="352"/>
    </location>
</feature>
<evidence type="ECO:0000259" key="9">
    <source>
        <dbReference type="SMART" id="SM01097"/>
    </source>
</evidence>
<dbReference type="GO" id="GO:0044205">
    <property type="term" value="P:'de novo' UMP biosynthetic process"/>
    <property type="evidence" value="ECO:0007669"/>
    <property type="project" value="UniProtKB-UniRule"/>
</dbReference>
<dbReference type="PANTHER" id="PTHR43418">
    <property type="entry name" value="MULTIFUNCTIONAL TRYPTOPHAN BIOSYNTHESIS PROTEIN-RELATED"/>
    <property type="match status" value="1"/>
</dbReference>
<evidence type="ECO:0000313" key="10">
    <source>
        <dbReference type="EMBL" id="RLE50156.1"/>
    </source>
</evidence>
<dbReference type="SUPFAM" id="SSF52021">
    <property type="entry name" value="Carbamoyl phosphate synthetase, small subunit N-terminal domain"/>
    <property type="match status" value="1"/>
</dbReference>
<comment type="catalytic activity">
    <reaction evidence="7 8">
        <text>hydrogencarbonate + L-glutamine + 2 ATP + H2O = carbamoyl phosphate + L-glutamate + 2 ADP + phosphate + 2 H(+)</text>
        <dbReference type="Rhea" id="RHEA:18633"/>
        <dbReference type="ChEBI" id="CHEBI:15377"/>
        <dbReference type="ChEBI" id="CHEBI:15378"/>
        <dbReference type="ChEBI" id="CHEBI:17544"/>
        <dbReference type="ChEBI" id="CHEBI:29985"/>
        <dbReference type="ChEBI" id="CHEBI:30616"/>
        <dbReference type="ChEBI" id="CHEBI:43474"/>
        <dbReference type="ChEBI" id="CHEBI:58228"/>
        <dbReference type="ChEBI" id="CHEBI:58359"/>
        <dbReference type="ChEBI" id="CHEBI:456216"/>
        <dbReference type="EC" id="6.3.5.5"/>
    </reaction>
</comment>
<feature type="binding site" evidence="8">
    <location>
        <position position="311"/>
    </location>
    <ligand>
        <name>L-glutamine</name>
        <dbReference type="ChEBI" id="CHEBI:58359"/>
    </ligand>
</feature>
<dbReference type="EMBL" id="QMQX01000035">
    <property type="protein sequence ID" value="RLE52798.1"/>
    <property type="molecule type" value="Genomic_DNA"/>
</dbReference>
<dbReference type="InterPro" id="IPR029062">
    <property type="entry name" value="Class_I_gatase-like"/>
</dbReference>
<organism evidence="11 12">
    <name type="scientific">Thermoproteota archaeon</name>
    <dbReference type="NCBI Taxonomy" id="2056631"/>
    <lineage>
        <taxon>Archaea</taxon>
        <taxon>Thermoproteota</taxon>
    </lineage>
</organism>
<dbReference type="InterPro" id="IPR036480">
    <property type="entry name" value="CarbP_synth_ssu_N_sf"/>
</dbReference>
<accession>A0A497F1J5</accession>
<evidence type="ECO:0000256" key="1">
    <source>
        <dbReference type="ARBA" id="ARBA00005077"/>
    </source>
</evidence>
<dbReference type="AlphaFoldDB" id="A0A497F1J5"/>
<name>A0A497F1J5_9CREN</name>
<dbReference type="GO" id="GO:0006541">
    <property type="term" value="P:glutamine metabolic process"/>
    <property type="evidence" value="ECO:0007669"/>
    <property type="project" value="InterPro"/>
</dbReference>
<feature type="binding site" evidence="8">
    <location>
        <position position="309"/>
    </location>
    <ligand>
        <name>L-glutamine</name>
        <dbReference type="ChEBI" id="CHEBI:58359"/>
    </ligand>
</feature>
<evidence type="ECO:0000256" key="3">
    <source>
        <dbReference type="ARBA" id="ARBA00022598"/>
    </source>
</evidence>
<dbReference type="EMBL" id="QMQV01000012">
    <property type="protein sequence ID" value="RLE50156.1"/>
    <property type="molecule type" value="Genomic_DNA"/>
</dbReference>
<evidence type="ECO:0000313" key="13">
    <source>
        <dbReference type="Proteomes" id="UP000278475"/>
    </source>
</evidence>
<evidence type="ECO:0000256" key="7">
    <source>
        <dbReference type="ARBA" id="ARBA00048816"/>
    </source>
</evidence>
<dbReference type="InterPro" id="IPR035686">
    <property type="entry name" value="CPSase_GATase1"/>
</dbReference>
<comment type="caution">
    <text evidence="11">The sequence shown here is derived from an EMBL/GenBank/DDBJ whole genome shotgun (WGS) entry which is preliminary data.</text>
</comment>
<comment type="subunit">
    <text evidence="8">Composed of two chains; the small (or glutamine) chain promotes the hydrolysis of glutamine to ammonia, which is used by the large (or ammonia) chain to synthesize carbamoyl phosphate. Tetramer of heterodimers (alpha,beta)4.</text>
</comment>
<dbReference type="HAMAP" id="MF_01209">
    <property type="entry name" value="CPSase_S_chain"/>
    <property type="match status" value="1"/>
</dbReference>
<dbReference type="GO" id="GO:0004088">
    <property type="term" value="F:carbamoyl-phosphate synthase (glutamine-hydrolyzing) activity"/>
    <property type="evidence" value="ECO:0007669"/>
    <property type="project" value="UniProtKB-UniRule"/>
</dbReference>
<dbReference type="PROSITE" id="PS51273">
    <property type="entry name" value="GATASE_TYPE_1"/>
    <property type="match status" value="1"/>
</dbReference>
<keyword evidence="6 8" id="KW-0315">Glutamine amidotransferase</keyword>
<comment type="pathway">
    <text evidence="8">Pyrimidine metabolism; UMP biosynthesis via de novo pathway; (S)-dihydroorotate from bicarbonate: step 1/3.</text>
</comment>
<feature type="active site" description="Nucleophile" evidence="8">
    <location>
        <position position="267"/>
    </location>
</feature>
<feature type="binding site" evidence="8">
    <location>
        <position position="271"/>
    </location>
    <ligand>
        <name>L-glutamine</name>
        <dbReference type="ChEBI" id="CHEBI:58359"/>
    </ligand>
</feature>
<keyword evidence="8" id="KW-0665">Pyrimidine biosynthesis</keyword>
<gene>
    <name evidence="8" type="primary">carA</name>
    <name evidence="10" type="ORF">DRJ31_02360</name>
    <name evidence="11" type="ORF">DRJ33_02765</name>
</gene>
<dbReference type="GO" id="GO:0006207">
    <property type="term" value="P:'de novo' pyrimidine nucleobase biosynthetic process"/>
    <property type="evidence" value="ECO:0007669"/>
    <property type="project" value="InterPro"/>
</dbReference>
<dbReference type="PRINTS" id="PR00096">
    <property type="entry name" value="GATASE"/>
</dbReference>
<dbReference type="SMART" id="SM01097">
    <property type="entry name" value="CPSase_sm_chain"/>
    <property type="match status" value="1"/>
</dbReference>
<dbReference type="Pfam" id="PF00988">
    <property type="entry name" value="CPSase_sm_chain"/>
    <property type="match status" value="1"/>
</dbReference>
<keyword evidence="8" id="KW-0028">Amino-acid biosynthesis</keyword>
<comment type="similarity">
    <text evidence="2 8">Belongs to the CarA family.</text>
</comment>
<dbReference type="PRINTS" id="PR00097">
    <property type="entry name" value="ANTSNTHASEII"/>
</dbReference>
<keyword evidence="3 8" id="KW-0436">Ligase</keyword>
<evidence type="ECO:0000313" key="12">
    <source>
        <dbReference type="Proteomes" id="UP000272051"/>
    </source>
</evidence>
<dbReference type="PRINTS" id="PR00099">
    <property type="entry name" value="CPSGATASE"/>
</dbReference>
<evidence type="ECO:0000256" key="2">
    <source>
        <dbReference type="ARBA" id="ARBA00007800"/>
    </source>
</evidence>
<feature type="domain" description="Carbamoyl-phosphate synthase small subunit N-terminal" evidence="9">
    <location>
        <begin position="3"/>
        <end position="143"/>
    </location>
</feature>
<dbReference type="GO" id="GO:0005524">
    <property type="term" value="F:ATP binding"/>
    <property type="evidence" value="ECO:0007669"/>
    <property type="project" value="UniProtKB-UniRule"/>
</dbReference>
<dbReference type="FunFam" id="3.50.30.20:FF:000002">
    <property type="entry name" value="Carbamoyl-phosphate synthase 1, mitochondrial"/>
    <property type="match status" value="1"/>
</dbReference>
<dbReference type="GO" id="GO:0006526">
    <property type="term" value="P:L-arginine biosynthetic process"/>
    <property type="evidence" value="ECO:0007669"/>
    <property type="project" value="UniProtKB-UniRule"/>
</dbReference>
<comment type="pathway">
    <text evidence="1 8">Amino-acid biosynthesis; L-arginine biosynthesis; carbamoyl phosphate from bicarbonate: step 1/1.</text>
</comment>
<proteinExistence type="inferred from homology"/>
<feature type="active site" evidence="8">
    <location>
        <position position="354"/>
    </location>
</feature>
<dbReference type="UniPathway" id="UPA00068">
    <property type="reaction ID" value="UER00171"/>
</dbReference>
<protein>
    <recommendedName>
        <fullName evidence="8">Carbamoyl phosphate synthase small chain</fullName>
        <ecNumber evidence="8">6.3.5.5</ecNumber>
    </recommendedName>
    <alternativeName>
        <fullName evidence="8">Carbamoyl phosphate synthetase glutamine chain</fullName>
    </alternativeName>
</protein>
<comment type="catalytic activity">
    <reaction evidence="8">
        <text>L-glutamine + H2O = L-glutamate + NH4(+)</text>
        <dbReference type="Rhea" id="RHEA:15889"/>
        <dbReference type="ChEBI" id="CHEBI:15377"/>
        <dbReference type="ChEBI" id="CHEBI:28938"/>
        <dbReference type="ChEBI" id="CHEBI:29985"/>
        <dbReference type="ChEBI" id="CHEBI:58359"/>
    </reaction>
</comment>
<dbReference type="InterPro" id="IPR006274">
    <property type="entry name" value="CarbamoylP_synth_ssu"/>
</dbReference>
<dbReference type="InterPro" id="IPR002474">
    <property type="entry name" value="CarbamoylP_synth_ssu_N"/>
</dbReference>
<keyword evidence="5 8" id="KW-0067">ATP-binding</keyword>
<dbReference type="InterPro" id="IPR050472">
    <property type="entry name" value="Anth_synth/Amidotransfase"/>
</dbReference>
<dbReference type="NCBIfam" id="TIGR01368">
    <property type="entry name" value="CPSaseIIsmall"/>
    <property type="match status" value="1"/>
</dbReference>
<dbReference type="InterPro" id="IPR017926">
    <property type="entry name" value="GATASE"/>
</dbReference>
<evidence type="ECO:0000256" key="4">
    <source>
        <dbReference type="ARBA" id="ARBA00022741"/>
    </source>
</evidence>
<dbReference type="CDD" id="cd01744">
    <property type="entry name" value="GATase1_CPSase"/>
    <property type="match status" value="1"/>
</dbReference>
<dbReference type="SUPFAM" id="SSF52317">
    <property type="entry name" value="Class I glutamine amidotransferase-like"/>
    <property type="match status" value="1"/>
</dbReference>
<feature type="region of interest" description="CPSase" evidence="8">
    <location>
        <begin position="1"/>
        <end position="185"/>
    </location>
</feature>
<dbReference type="Proteomes" id="UP000272051">
    <property type="component" value="Unassembled WGS sequence"/>
</dbReference>
<feature type="binding site" evidence="8">
    <location>
        <position position="239"/>
    </location>
    <ligand>
        <name>L-glutamine</name>
        <dbReference type="ChEBI" id="CHEBI:58359"/>
    </ligand>
</feature>
<dbReference type="Pfam" id="PF00117">
    <property type="entry name" value="GATase"/>
    <property type="match status" value="1"/>
</dbReference>
<comment type="function">
    <text evidence="8">Small subunit of the glutamine-dependent carbamoyl phosphate synthetase (CPSase). CPSase catalyzes the formation of carbamoyl phosphate from the ammonia moiety of glutamine, carbonate, and phosphate donated by ATP, constituting the first step of 2 biosynthetic pathways, one leading to arginine and/or urea and the other to pyrimidine nucleotides. The small subunit (glutamine amidotransferase) binds and cleaves glutamine to supply the large subunit with the substrate ammonia.</text>
</comment>